<evidence type="ECO:0000313" key="2">
    <source>
        <dbReference type="EMBL" id="KHN88720.1"/>
    </source>
</evidence>
<name>A0A0B2W643_TOXCA</name>
<organism evidence="2 3">
    <name type="scientific">Toxocara canis</name>
    <name type="common">Canine roundworm</name>
    <dbReference type="NCBI Taxonomy" id="6265"/>
    <lineage>
        <taxon>Eukaryota</taxon>
        <taxon>Metazoa</taxon>
        <taxon>Ecdysozoa</taxon>
        <taxon>Nematoda</taxon>
        <taxon>Chromadorea</taxon>
        <taxon>Rhabditida</taxon>
        <taxon>Spirurina</taxon>
        <taxon>Ascaridomorpha</taxon>
        <taxon>Ascaridoidea</taxon>
        <taxon>Toxocaridae</taxon>
        <taxon>Toxocara</taxon>
    </lineage>
</organism>
<dbReference type="AlphaFoldDB" id="A0A0B2W643"/>
<dbReference type="OrthoDB" id="5838789at2759"/>
<feature type="region of interest" description="Disordered" evidence="1">
    <location>
        <begin position="170"/>
        <end position="192"/>
    </location>
</feature>
<evidence type="ECO:0000256" key="1">
    <source>
        <dbReference type="SAM" id="MobiDB-lite"/>
    </source>
</evidence>
<feature type="region of interest" description="Disordered" evidence="1">
    <location>
        <begin position="627"/>
        <end position="683"/>
    </location>
</feature>
<dbReference type="EMBL" id="JPKZ01000189">
    <property type="protein sequence ID" value="KHN88720.1"/>
    <property type="molecule type" value="Genomic_DNA"/>
</dbReference>
<comment type="caution">
    <text evidence="2">The sequence shown here is derived from an EMBL/GenBank/DDBJ whole genome shotgun (WGS) entry which is preliminary data.</text>
</comment>
<dbReference type="Proteomes" id="UP000031036">
    <property type="component" value="Unassembled WGS sequence"/>
</dbReference>
<proteinExistence type="predicted"/>
<feature type="compositionally biased region" description="Basic and acidic residues" evidence="1">
    <location>
        <begin position="964"/>
        <end position="980"/>
    </location>
</feature>
<reference evidence="2 3" key="1">
    <citation type="submission" date="2014-11" db="EMBL/GenBank/DDBJ databases">
        <title>Genetic blueprint of the zoonotic pathogen Toxocara canis.</title>
        <authorList>
            <person name="Zhu X.-Q."/>
            <person name="Korhonen P.K."/>
            <person name="Cai H."/>
            <person name="Young N.D."/>
            <person name="Nejsum P."/>
            <person name="von Samson-Himmelstjerna G."/>
            <person name="Boag P.R."/>
            <person name="Tan P."/>
            <person name="Li Q."/>
            <person name="Min J."/>
            <person name="Yang Y."/>
            <person name="Wang X."/>
            <person name="Fang X."/>
            <person name="Hall R.S."/>
            <person name="Hofmann A."/>
            <person name="Sternberg P.W."/>
            <person name="Jex A.R."/>
            <person name="Gasser R.B."/>
        </authorList>
    </citation>
    <scope>NUCLEOTIDE SEQUENCE [LARGE SCALE GENOMIC DNA]</scope>
    <source>
        <strain evidence="2">PN_DK_2014</strain>
    </source>
</reference>
<sequence>MLFALAKWRYEIVMSVYERASPSANFGFQLTDTKRCCVRVSLYPSVRWRFVMELEDESDVEPVYEDLSQQHVAHDMPAVEQHKQFENAHDTWEVKGNKEMFVEDAAIMTASLHDPSRVNGERCYDQGGHQNSGQREEHYPDYEVSEAIIESEDLLTDNGKVISTAITSAHDGDGDNMRPLADTNGAPKKKSGKVECGYMRGNGICPPLPAVPASNEGWTDPPDIEAYFPKTAYYKAPAGIRFSAQYLFIAKWEKEKKNYTTKLNYWTGVLKSGKVMDCKDKERIEQLLQQLRWLRQNVWNGDMCSAIPPEMLWRARKEEMRRLEQLLSRKPSLIESMSRDAPSEPAGGHLNSQSQNQAAVMGMTKVDVAGDLAERNRALFLVLLVARRWSEALPKISEGPSAHTLLDAVEGYCEELHSFCETLACPETPLDLHRCQVLFARGGMLKERMAGCGLGHICESWDLVSDILKSRATLTSNNVSSTSPVAHSPTASANSTSDECTSLLHKNCAPSYSDRGKRENCSFDTVISSHDSNESISASEDRFELKDVDAIERRWLKFFLSLSEWKSDEISLLIQELRQLCKNYRTLLKTALPKTLADARHSACKEKIRRCEKKLEKYASEVHLKDNLKKPIPKANQNGLARSSNGGEESTKKEMKRMVGEPPSRKRSRKNASSGSPSTAVTEYVAMPKERPRRHIQLPARYRFGDEIVEEEWLVRKQNSSPSALLNIQFKETEHSQPKIEPSGTLPTVNKLPKPSTSAIDATSDRMEKIVVIRENEHGVEEELNGHASSDGDSVKIFADDRIINIEPTRERKRDGMGIVRKVTSYVVHLKNGTSQRVSKRVYQMWRRHSKEEMNVPKSPNTETNSSAIAETWQKRGQVESRPGISDDLMKGRHREEMQTSNEAHVASHGKRRSPVTPKLKVEQKKTAEVVGTCTGRHIPVGMPERGGKEDKLPEIMNCLVEKGRSDKHRATSHVEEEQQRVTSPVPNAEQEMEGDHKNVAKVDPNLQEENSSSPQDQAHIVDHSCHQMAPRTQSTVSSDEGEDNVKLKTQNEHLLLISENGFVESLRSRWMNVPLNGRYDDHVMHIKTLIVALQKCLDDRSATWADYFGQKQIVQSTIDSLLTAFSTDRLASTPCAQATALSSDTFFTQPTVLSVQSTTRCGDFRSIRSEVGNVSGRSSVASSRCLGARPVSLASADFGSSSPALNGDLQMAVFESDFAGEKNQAETIRQFSNSKNSVHKKPGQFRLMWQKFFQFVLVTYHC</sequence>
<keyword evidence="3" id="KW-1185">Reference proteome</keyword>
<feature type="region of interest" description="Disordered" evidence="1">
    <location>
        <begin position="899"/>
        <end position="925"/>
    </location>
</feature>
<gene>
    <name evidence="2" type="ORF">Tcan_11557</name>
</gene>
<feature type="compositionally biased region" description="Polar residues" evidence="1">
    <location>
        <begin position="671"/>
        <end position="681"/>
    </location>
</feature>
<feature type="compositionally biased region" description="Polar residues" evidence="1">
    <location>
        <begin position="635"/>
        <end position="648"/>
    </location>
</feature>
<feature type="region of interest" description="Disordered" evidence="1">
    <location>
        <begin position="735"/>
        <end position="764"/>
    </location>
</feature>
<evidence type="ECO:0000313" key="3">
    <source>
        <dbReference type="Proteomes" id="UP000031036"/>
    </source>
</evidence>
<feature type="compositionally biased region" description="Basic and acidic residues" evidence="1">
    <location>
        <begin position="649"/>
        <end position="659"/>
    </location>
</feature>
<dbReference type="OMA" id="LWRARKE"/>
<feature type="region of interest" description="Disordered" evidence="1">
    <location>
        <begin position="964"/>
        <end position="996"/>
    </location>
</feature>
<protein>
    <submittedName>
        <fullName evidence="2">Uncharacterized protein</fullName>
    </submittedName>
</protein>
<accession>A0A0B2W643</accession>